<evidence type="ECO:0000256" key="1">
    <source>
        <dbReference type="SAM" id="Phobius"/>
    </source>
</evidence>
<dbReference type="RefSeq" id="WP_306020960.1">
    <property type="nucleotide sequence ID" value="NZ_CP129014.1"/>
</dbReference>
<protein>
    <submittedName>
        <fullName evidence="2">Uncharacterized protein</fullName>
    </submittedName>
</protein>
<keyword evidence="3" id="KW-1185">Reference proteome</keyword>
<keyword evidence="1" id="KW-0812">Transmembrane</keyword>
<geneLocation type="plasmid" evidence="2 3">
    <name>unnamed1</name>
</geneLocation>
<name>A0ABY9K1H1_9BACI</name>
<proteinExistence type="predicted"/>
<evidence type="ECO:0000313" key="2">
    <source>
        <dbReference type="EMBL" id="WLR44448.1"/>
    </source>
</evidence>
<accession>A0ABY9K1H1</accession>
<gene>
    <name evidence="2" type="ORF">LC087_18875</name>
</gene>
<dbReference type="EMBL" id="CP129014">
    <property type="protein sequence ID" value="WLR44448.1"/>
    <property type="molecule type" value="Genomic_DNA"/>
</dbReference>
<feature type="transmembrane region" description="Helical" evidence="1">
    <location>
        <begin position="76"/>
        <end position="101"/>
    </location>
</feature>
<keyword evidence="1" id="KW-1133">Transmembrane helix</keyword>
<dbReference type="Proteomes" id="UP001197974">
    <property type="component" value="Plasmid unnamed1"/>
</dbReference>
<keyword evidence="2" id="KW-0614">Plasmid</keyword>
<reference evidence="2 3" key="1">
    <citation type="submission" date="2023-06" db="EMBL/GenBank/DDBJ databases">
        <title>Five Gram-positive bacteria isolated from mangrove sediments in Shenzhen, Guangdong, China.</title>
        <authorList>
            <person name="Yu S."/>
            <person name="Zheng W."/>
            <person name="Huang Y."/>
        </authorList>
    </citation>
    <scope>NUCLEOTIDE SEQUENCE [LARGE SCALE GENOMIC DNA]</scope>
    <source>
        <strain evidence="2 3">SaN35-3</strain>
        <plasmid evidence="2 3">unnamed1</plasmid>
    </source>
</reference>
<evidence type="ECO:0000313" key="3">
    <source>
        <dbReference type="Proteomes" id="UP001197974"/>
    </source>
</evidence>
<feature type="transmembrane region" description="Helical" evidence="1">
    <location>
        <begin position="45"/>
        <end position="64"/>
    </location>
</feature>
<keyword evidence="1" id="KW-0472">Membrane</keyword>
<organism evidence="2 3">
    <name type="scientific">Bacillus carboniphilus</name>
    <dbReference type="NCBI Taxonomy" id="86663"/>
    <lineage>
        <taxon>Bacteria</taxon>
        <taxon>Bacillati</taxon>
        <taxon>Bacillota</taxon>
        <taxon>Bacilli</taxon>
        <taxon>Bacillales</taxon>
        <taxon>Bacillaceae</taxon>
        <taxon>Bacillus</taxon>
    </lineage>
</organism>
<sequence length="103" mass="11439">MFSLDVCSLDLSLEKTLYFREENSMTYSFVGITVESFFNMSPMMAGGYALLIGSGAICILGARLEKYLYGGKHAYLAEFASTILNISLPGTFLYMVVRFIFGL</sequence>